<evidence type="ECO:0000313" key="2">
    <source>
        <dbReference type="Proteomes" id="UP000652761"/>
    </source>
</evidence>
<proteinExistence type="predicted"/>
<dbReference type="EMBL" id="NMUH01000656">
    <property type="protein sequence ID" value="MQL82841.1"/>
    <property type="molecule type" value="Genomic_DNA"/>
</dbReference>
<evidence type="ECO:0000313" key="1">
    <source>
        <dbReference type="EMBL" id="MQL82841.1"/>
    </source>
</evidence>
<gene>
    <name evidence="1" type="ORF">Taro_015323</name>
</gene>
<dbReference type="Proteomes" id="UP000652761">
    <property type="component" value="Unassembled WGS sequence"/>
</dbReference>
<keyword evidence="2" id="KW-1185">Reference proteome</keyword>
<sequence>MAHQGPVRSLFDPSRRQGLRPLCHVPSESARTLPSTFWQPRRSRVPKCDLWTPLSLFGPGMAYRTDPARSTS</sequence>
<accession>A0A843UHF4</accession>
<reference evidence="1" key="1">
    <citation type="submission" date="2017-07" db="EMBL/GenBank/DDBJ databases">
        <title>Taro Niue Genome Assembly and Annotation.</title>
        <authorList>
            <person name="Atibalentja N."/>
            <person name="Keating K."/>
            <person name="Fields C.J."/>
        </authorList>
    </citation>
    <scope>NUCLEOTIDE SEQUENCE</scope>
    <source>
        <strain evidence="1">Niue_2</strain>
        <tissue evidence="1">Leaf</tissue>
    </source>
</reference>
<organism evidence="1 2">
    <name type="scientific">Colocasia esculenta</name>
    <name type="common">Wild taro</name>
    <name type="synonym">Arum esculentum</name>
    <dbReference type="NCBI Taxonomy" id="4460"/>
    <lineage>
        <taxon>Eukaryota</taxon>
        <taxon>Viridiplantae</taxon>
        <taxon>Streptophyta</taxon>
        <taxon>Embryophyta</taxon>
        <taxon>Tracheophyta</taxon>
        <taxon>Spermatophyta</taxon>
        <taxon>Magnoliopsida</taxon>
        <taxon>Liliopsida</taxon>
        <taxon>Araceae</taxon>
        <taxon>Aroideae</taxon>
        <taxon>Colocasieae</taxon>
        <taxon>Colocasia</taxon>
    </lineage>
</organism>
<dbReference type="AlphaFoldDB" id="A0A843UHF4"/>
<protein>
    <submittedName>
        <fullName evidence="1">Uncharacterized protein</fullName>
    </submittedName>
</protein>
<name>A0A843UHF4_COLES</name>
<comment type="caution">
    <text evidence="1">The sequence shown here is derived from an EMBL/GenBank/DDBJ whole genome shotgun (WGS) entry which is preliminary data.</text>
</comment>